<evidence type="ECO:0000313" key="2">
    <source>
        <dbReference type="EMBL" id="CDG97206.1"/>
    </source>
</evidence>
<feature type="domain" description="Integrase DNA-binding" evidence="1">
    <location>
        <begin position="3"/>
        <end position="38"/>
    </location>
</feature>
<reference evidence="2" key="1">
    <citation type="submission" date="2013-07" db="EMBL/GenBank/DDBJ databases">
        <title>Sub-species coevolution in mutualistic symbiosis.</title>
        <authorList>
            <person name="Murfin K."/>
            <person name="Klassen J."/>
            <person name="Lee M."/>
            <person name="Forst S."/>
            <person name="Stock P."/>
            <person name="Goodrich-Blair H."/>
        </authorList>
    </citation>
    <scope>NUCLEOTIDE SEQUENCE [LARGE SCALE GENOMIC DNA]</scope>
    <source>
        <strain evidence="2">Puntauvense</strain>
    </source>
</reference>
<dbReference type="Gene3D" id="3.30.160.390">
    <property type="entry name" value="Integrase, DNA-binding domain"/>
    <property type="match status" value="1"/>
</dbReference>
<sequence>MKLNSRQIETAKSKDRPYKLADGGGLYLEITACGSKYW</sequence>
<dbReference type="Proteomes" id="UP000028511">
    <property type="component" value="Unassembled WGS sequence"/>
</dbReference>
<protein>
    <recommendedName>
        <fullName evidence="1">Integrase DNA-binding domain-containing protein</fullName>
    </recommendedName>
</protein>
<name>A0A077N521_XENBV</name>
<accession>A0A077N521</accession>
<dbReference type="EMBL" id="CBSW010000170">
    <property type="protein sequence ID" value="CDG97206.1"/>
    <property type="molecule type" value="Genomic_DNA"/>
</dbReference>
<proteinExistence type="predicted"/>
<gene>
    <name evidence="2" type="ORF">XBP1_2510003</name>
</gene>
<dbReference type="InterPro" id="IPR025166">
    <property type="entry name" value="Integrase_DNA_bind_dom"/>
</dbReference>
<organism evidence="2 3">
    <name type="scientific">Xenorhabdus bovienii str. puntauvense</name>
    <dbReference type="NCBI Taxonomy" id="1398201"/>
    <lineage>
        <taxon>Bacteria</taxon>
        <taxon>Pseudomonadati</taxon>
        <taxon>Pseudomonadota</taxon>
        <taxon>Gammaproteobacteria</taxon>
        <taxon>Enterobacterales</taxon>
        <taxon>Morganellaceae</taxon>
        <taxon>Xenorhabdus</taxon>
    </lineage>
</organism>
<evidence type="ECO:0000259" key="1">
    <source>
        <dbReference type="Pfam" id="PF13356"/>
    </source>
</evidence>
<evidence type="ECO:0000313" key="3">
    <source>
        <dbReference type="Proteomes" id="UP000028511"/>
    </source>
</evidence>
<dbReference type="AlphaFoldDB" id="A0A077N521"/>
<dbReference type="HOGENOM" id="CLU_027562_45_10_6"/>
<dbReference type="InterPro" id="IPR038488">
    <property type="entry name" value="Integrase_DNA-bd_sf"/>
</dbReference>
<comment type="caution">
    <text evidence="2">The sequence shown here is derived from an EMBL/GenBank/DDBJ whole genome shotgun (WGS) entry which is preliminary data.</text>
</comment>
<dbReference type="Pfam" id="PF13356">
    <property type="entry name" value="Arm-DNA-bind_3"/>
    <property type="match status" value="1"/>
</dbReference>